<proteinExistence type="predicted"/>
<sequence>MISSRFHSFMQQSFKAGYNIIMKLIPYWYFSITQNDLTFTNGKSLTRFKYFSQKSSLERNLELPLEEIIYP</sequence>
<comment type="caution">
    <text evidence="1">The sequence shown here is derived from an EMBL/GenBank/DDBJ whole genome shotgun (WGS) entry which is preliminary data.</text>
</comment>
<protein>
    <submittedName>
        <fullName evidence="1">Uncharacterized protein</fullName>
    </submittedName>
</protein>
<gene>
    <name evidence="1" type="ORF">BpHYR1_035600</name>
</gene>
<dbReference type="EMBL" id="REGN01003885">
    <property type="protein sequence ID" value="RNA20278.1"/>
    <property type="molecule type" value="Genomic_DNA"/>
</dbReference>
<evidence type="ECO:0000313" key="1">
    <source>
        <dbReference type="EMBL" id="RNA20278.1"/>
    </source>
</evidence>
<dbReference type="Proteomes" id="UP000276133">
    <property type="component" value="Unassembled WGS sequence"/>
</dbReference>
<reference evidence="1 2" key="1">
    <citation type="journal article" date="2018" name="Sci. Rep.">
        <title>Genomic signatures of local adaptation to the degree of environmental predictability in rotifers.</title>
        <authorList>
            <person name="Franch-Gras L."/>
            <person name="Hahn C."/>
            <person name="Garcia-Roger E.M."/>
            <person name="Carmona M.J."/>
            <person name="Serra M."/>
            <person name="Gomez A."/>
        </authorList>
    </citation>
    <scope>NUCLEOTIDE SEQUENCE [LARGE SCALE GENOMIC DNA]</scope>
    <source>
        <strain evidence="1">HYR1</strain>
    </source>
</reference>
<accession>A0A3M7RAJ4</accession>
<name>A0A3M7RAJ4_BRAPC</name>
<keyword evidence="2" id="KW-1185">Reference proteome</keyword>
<dbReference type="AlphaFoldDB" id="A0A3M7RAJ4"/>
<organism evidence="1 2">
    <name type="scientific">Brachionus plicatilis</name>
    <name type="common">Marine rotifer</name>
    <name type="synonym">Brachionus muelleri</name>
    <dbReference type="NCBI Taxonomy" id="10195"/>
    <lineage>
        <taxon>Eukaryota</taxon>
        <taxon>Metazoa</taxon>
        <taxon>Spiralia</taxon>
        <taxon>Gnathifera</taxon>
        <taxon>Rotifera</taxon>
        <taxon>Eurotatoria</taxon>
        <taxon>Monogononta</taxon>
        <taxon>Pseudotrocha</taxon>
        <taxon>Ploima</taxon>
        <taxon>Brachionidae</taxon>
        <taxon>Brachionus</taxon>
    </lineage>
</organism>
<evidence type="ECO:0000313" key="2">
    <source>
        <dbReference type="Proteomes" id="UP000276133"/>
    </source>
</evidence>